<sequence>MIGLALTMMMASGPLVGSLPPEPRALPAYNPATSAELGLIRRDVRKGREEGALSKKQARELRRESREVAMLEERYAAGGLSGAEASELRARIEVLRALTRGKRLGAFK</sequence>
<name>A0ABY5MY75_9SPHN</name>
<protein>
    <submittedName>
        <fullName evidence="1">Uncharacterized protein</fullName>
    </submittedName>
</protein>
<keyword evidence="2" id="KW-1185">Reference proteome</keyword>
<reference evidence="1 2" key="1">
    <citation type="submission" date="2022-05" db="EMBL/GenBank/DDBJ databases">
        <title>S8-45 Sphingomonas ultraviolaceadurans.</title>
        <authorList>
            <person name="Liu Y."/>
        </authorList>
    </citation>
    <scope>NUCLEOTIDE SEQUENCE [LARGE SCALE GENOMIC DNA]</scope>
    <source>
        <strain evidence="1 2">S8-45</strain>
    </source>
</reference>
<dbReference type="RefSeq" id="WP_249504731.1">
    <property type="nucleotide sequence ID" value="NZ_CP097253.1"/>
</dbReference>
<gene>
    <name evidence="1" type="ORF">M1K48_04870</name>
</gene>
<dbReference type="Proteomes" id="UP000831921">
    <property type="component" value="Chromosome"/>
</dbReference>
<accession>A0ABY5MY75</accession>
<evidence type="ECO:0000313" key="2">
    <source>
        <dbReference type="Proteomes" id="UP000831921"/>
    </source>
</evidence>
<dbReference type="EMBL" id="CP097253">
    <property type="protein sequence ID" value="UUR08961.1"/>
    <property type="molecule type" value="Genomic_DNA"/>
</dbReference>
<evidence type="ECO:0000313" key="1">
    <source>
        <dbReference type="EMBL" id="UUR08961.1"/>
    </source>
</evidence>
<organism evidence="1 2">
    <name type="scientific">Sphingomonas glaciei</name>
    <dbReference type="NCBI Taxonomy" id="2938948"/>
    <lineage>
        <taxon>Bacteria</taxon>
        <taxon>Pseudomonadati</taxon>
        <taxon>Pseudomonadota</taxon>
        <taxon>Alphaproteobacteria</taxon>
        <taxon>Sphingomonadales</taxon>
        <taxon>Sphingomonadaceae</taxon>
        <taxon>Sphingomonas</taxon>
    </lineage>
</organism>
<proteinExistence type="predicted"/>